<proteinExistence type="predicted"/>
<evidence type="ECO:0000313" key="2">
    <source>
        <dbReference type="Proteomes" id="UP000683246"/>
    </source>
</evidence>
<dbReference type="Proteomes" id="UP000683246">
    <property type="component" value="Chromosome"/>
</dbReference>
<reference evidence="1" key="1">
    <citation type="submission" date="2020-07" db="EMBL/GenBank/DDBJ databases">
        <title>Vallitalea pronyensis genome.</title>
        <authorList>
            <person name="Postec A."/>
        </authorList>
    </citation>
    <scope>NUCLEOTIDE SEQUENCE</scope>
    <source>
        <strain evidence="1">FatNI3</strain>
    </source>
</reference>
<sequence length="238" mass="28032">MKHYAIMEYMKVVNRLQDVYIKTEEAWKGVHKRRLDEGIISGWYLYKVHYAYEGARHNYVTINTYDDFSRLSNVYPRHMVAEADPEKGYDGFEDMTEDSRKKMFSELSKLIDSCGPIDKTLTNSKYLKVAFMTVDECHKDKYAAMENKVWKKAHQYLVDQGIQDWWALYELEFPHGTSVGYQYITVSAVSDFDKLQELDYWGAYKACYPDGDFDGDYAKTLALRQCERAELWELIDVL</sequence>
<organism evidence="1 2">
    <name type="scientific">Vallitalea pronyensis</name>
    <dbReference type="NCBI Taxonomy" id="1348613"/>
    <lineage>
        <taxon>Bacteria</taxon>
        <taxon>Bacillati</taxon>
        <taxon>Bacillota</taxon>
        <taxon>Clostridia</taxon>
        <taxon>Lachnospirales</taxon>
        <taxon>Vallitaleaceae</taxon>
        <taxon>Vallitalea</taxon>
    </lineage>
</organism>
<dbReference type="AlphaFoldDB" id="A0A8J8MPK6"/>
<gene>
    <name evidence="1" type="ORF">HZI73_25135</name>
</gene>
<accession>A0A8J8MPK6</accession>
<dbReference type="KEGG" id="vpy:HZI73_25135"/>
<keyword evidence="2" id="KW-1185">Reference proteome</keyword>
<protein>
    <submittedName>
        <fullName evidence="1">Uncharacterized protein</fullName>
    </submittedName>
</protein>
<evidence type="ECO:0000313" key="1">
    <source>
        <dbReference type="EMBL" id="QUI25381.1"/>
    </source>
</evidence>
<dbReference type="EMBL" id="CP058649">
    <property type="protein sequence ID" value="QUI25381.1"/>
    <property type="molecule type" value="Genomic_DNA"/>
</dbReference>
<dbReference type="RefSeq" id="WP_212696085.1">
    <property type="nucleotide sequence ID" value="NZ_CP058649.1"/>
</dbReference>
<name>A0A8J8MPK6_9FIRM</name>